<feature type="transmembrane region" description="Helical" evidence="8">
    <location>
        <begin position="463"/>
        <end position="483"/>
    </location>
</feature>
<dbReference type="GO" id="GO:0005789">
    <property type="term" value="C:endoplasmic reticulum membrane"/>
    <property type="evidence" value="ECO:0007669"/>
    <property type="project" value="UniProtKB-SubCell"/>
</dbReference>
<dbReference type="HOGENOM" id="CLU_010480_0_1_1"/>
<dbReference type="AlphaFoldDB" id="A0A0C3D3B2"/>
<dbReference type="InterPro" id="IPR002048">
    <property type="entry name" value="EF_hand_dom"/>
</dbReference>
<dbReference type="Pfam" id="PF00924">
    <property type="entry name" value="MS_channel_2nd"/>
    <property type="match status" value="1"/>
</dbReference>
<dbReference type="InterPro" id="IPR058650">
    <property type="entry name" value="Msy1/2-like"/>
</dbReference>
<dbReference type="InterPro" id="IPR006685">
    <property type="entry name" value="MscS_channel_2nd"/>
</dbReference>
<dbReference type="EMBL" id="KN832884">
    <property type="protein sequence ID" value="KIM96412.1"/>
    <property type="molecule type" value="Genomic_DNA"/>
</dbReference>
<organism evidence="10 11">
    <name type="scientific">Oidiodendron maius (strain Zn)</name>
    <dbReference type="NCBI Taxonomy" id="913774"/>
    <lineage>
        <taxon>Eukaryota</taxon>
        <taxon>Fungi</taxon>
        <taxon>Dikarya</taxon>
        <taxon>Ascomycota</taxon>
        <taxon>Pezizomycotina</taxon>
        <taxon>Leotiomycetes</taxon>
        <taxon>Leotiomycetes incertae sedis</taxon>
        <taxon>Myxotrichaceae</taxon>
        <taxon>Oidiodendron</taxon>
    </lineage>
</organism>
<feature type="region of interest" description="Disordered" evidence="7">
    <location>
        <begin position="839"/>
        <end position="866"/>
    </location>
</feature>
<evidence type="ECO:0000313" key="10">
    <source>
        <dbReference type="EMBL" id="KIM96412.1"/>
    </source>
</evidence>
<dbReference type="GO" id="GO:0006874">
    <property type="term" value="P:intracellular calcium ion homeostasis"/>
    <property type="evidence" value="ECO:0007669"/>
    <property type="project" value="TreeGrafter"/>
</dbReference>
<comment type="subcellular location">
    <subcellularLocation>
        <location evidence="1">Endomembrane system</location>
        <topology evidence="1">Multi-pass membrane protein</topology>
    </subcellularLocation>
    <subcellularLocation>
        <location evidence="6">Endoplasmic reticulum membrane</location>
    </subcellularLocation>
</comment>
<dbReference type="GO" id="GO:0005509">
    <property type="term" value="F:calcium ion binding"/>
    <property type="evidence" value="ECO:0007669"/>
    <property type="project" value="InterPro"/>
</dbReference>
<feature type="transmembrane region" description="Helical" evidence="8">
    <location>
        <begin position="169"/>
        <end position="185"/>
    </location>
</feature>
<keyword evidence="11" id="KW-1185">Reference proteome</keyword>
<dbReference type="PROSITE" id="PS50222">
    <property type="entry name" value="EF_HAND_2"/>
    <property type="match status" value="1"/>
</dbReference>
<evidence type="ECO:0000256" key="1">
    <source>
        <dbReference type="ARBA" id="ARBA00004127"/>
    </source>
</evidence>
<feature type="transmembrane region" description="Helical" evidence="8">
    <location>
        <begin position="197"/>
        <end position="215"/>
    </location>
</feature>
<feature type="transmembrane region" description="Helical" evidence="8">
    <location>
        <begin position="145"/>
        <end position="163"/>
    </location>
</feature>
<evidence type="ECO:0000256" key="2">
    <source>
        <dbReference type="ARBA" id="ARBA00008017"/>
    </source>
</evidence>
<evidence type="ECO:0000313" key="11">
    <source>
        <dbReference type="Proteomes" id="UP000054321"/>
    </source>
</evidence>
<sequence>MSLRSPRASGFHQLPLDHTRYDDMNYETDIPLTNVRTAGSSTGGRRQGDTIAQTMSQAPLTEEKSGLFKRGPAGRRKTKGIERKGTNGEEMHVNSLGRIYHKIINFSVVTRYLVYVLPIASLIAAPIVIYAILKPDAEFANTGVRVYLFWTWIEIVWLSLWVSKLVAKTVPFLFMFLCGVVSSGTRKYAQILKAVEIPLSLVGWAVTGLVTFTALTASHLNFDTQPGWIGVMKKLLAPALIAALIYLGEQLVIQLISVNYHRRSFHGRIKDSKHAVHLIGLLFEASRTLFPMYCPEFEEEDYVINDSIEAIVAKNVGHHMGHHKSGSLNPVRLIGNVGRMGDKVTSVFGNIASEITGKHVFNPNSAHSVVVEALEKTRSSEALAKRLWMSFVVEGKEALYPDDIREVLGPANSEEADEAFVALDTDGNGDISLDEMIMKVIEIGRERKAIASSMRDLGQAIGVLDQILTVILFVIIVFIFVAFQNTNFVTTLATAGTTLLSLSFVFAVTAQEFLGSCIFLFVKHPYDVGDRVDITGSSTAQSLVVEQISLLYTIFKRIDNMKLVQVPNIVLNSLWIENVTRSIAMMEQLDMYVSFDTSLEDIELLRSEMEAFVRHPDNARDFHPDMVLEATGIGNMDKLQLKIEIRHKSNWHNETVRAARRSKFMCALVLALRKIPIYAPGGGTETLGGPNNPGYSVSVPDAWAAEAREKASTAKEAKRLVPTTARAPSMRSNKYDSTLGPVPEETAASALNARRPTFDAGTRGRRKRGDIVPTRAAPPAGPGPAFSLTQPSDEEAEVGIHELSGRGREELDYETYRAQHAMGASQGQAFVRYPGQDEQMQREEQQLMPTGGASVAGSPVTPTQREQTRLQRLSLGLGNMEDQEEGFL</sequence>
<dbReference type="InterPro" id="IPR010920">
    <property type="entry name" value="LSM_dom_sf"/>
</dbReference>
<evidence type="ECO:0000256" key="4">
    <source>
        <dbReference type="ARBA" id="ARBA00022989"/>
    </source>
</evidence>
<evidence type="ECO:0000256" key="7">
    <source>
        <dbReference type="SAM" id="MobiDB-lite"/>
    </source>
</evidence>
<dbReference type="Proteomes" id="UP000054321">
    <property type="component" value="Unassembled WGS sequence"/>
</dbReference>
<comment type="similarity">
    <text evidence="2 6">Belongs to the MscS (TC 1.A.23) family.</text>
</comment>
<dbReference type="InterPro" id="IPR016688">
    <property type="entry name" value="MscS-like_plants/fungi"/>
</dbReference>
<proteinExistence type="inferred from homology"/>
<protein>
    <recommendedName>
        <fullName evidence="6">Mechanosensitive ion channel protein</fullName>
    </recommendedName>
</protein>
<dbReference type="InterPro" id="IPR023408">
    <property type="entry name" value="MscS_beta-dom_sf"/>
</dbReference>
<dbReference type="GO" id="GO:0005262">
    <property type="term" value="F:calcium channel activity"/>
    <property type="evidence" value="ECO:0007669"/>
    <property type="project" value="TreeGrafter"/>
</dbReference>
<dbReference type="Pfam" id="PF25886">
    <property type="entry name" value="Msy1"/>
    <property type="match status" value="1"/>
</dbReference>
<gene>
    <name evidence="10" type="ORF">OIDMADRAFT_44580</name>
</gene>
<dbReference type="STRING" id="913774.A0A0C3D3B2"/>
<feature type="transmembrane region" description="Helical" evidence="8">
    <location>
        <begin position="235"/>
        <end position="260"/>
    </location>
</feature>
<dbReference type="InterPro" id="IPR018247">
    <property type="entry name" value="EF_Hand_1_Ca_BS"/>
</dbReference>
<keyword evidence="4 8" id="KW-1133">Transmembrane helix</keyword>
<evidence type="ECO:0000256" key="6">
    <source>
        <dbReference type="PIRNR" id="PIRNR017209"/>
    </source>
</evidence>
<name>A0A0C3D3B2_OIDMZ</name>
<dbReference type="SUPFAM" id="SSF50182">
    <property type="entry name" value="Sm-like ribonucleoproteins"/>
    <property type="match status" value="1"/>
</dbReference>
<dbReference type="OrthoDB" id="544685at2759"/>
<reference evidence="10 11" key="1">
    <citation type="submission" date="2014-04" db="EMBL/GenBank/DDBJ databases">
        <authorList>
            <consortium name="DOE Joint Genome Institute"/>
            <person name="Kuo A."/>
            <person name="Martino E."/>
            <person name="Perotto S."/>
            <person name="Kohler A."/>
            <person name="Nagy L.G."/>
            <person name="Floudas D."/>
            <person name="Copeland A."/>
            <person name="Barry K.W."/>
            <person name="Cichocki N."/>
            <person name="Veneault-Fourrey C."/>
            <person name="LaButti K."/>
            <person name="Lindquist E.A."/>
            <person name="Lipzen A."/>
            <person name="Lundell T."/>
            <person name="Morin E."/>
            <person name="Murat C."/>
            <person name="Sun H."/>
            <person name="Tunlid A."/>
            <person name="Henrissat B."/>
            <person name="Grigoriev I.V."/>
            <person name="Hibbett D.S."/>
            <person name="Martin F."/>
            <person name="Nordberg H.P."/>
            <person name="Cantor M.N."/>
            <person name="Hua S.X."/>
        </authorList>
    </citation>
    <scope>NUCLEOTIDE SEQUENCE [LARGE SCALE GENOMIC DNA]</scope>
    <source>
        <strain evidence="10 11">Zn</strain>
    </source>
</reference>
<feature type="region of interest" description="Disordered" evidence="7">
    <location>
        <begin position="711"/>
        <end position="795"/>
    </location>
</feature>
<dbReference type="PROSITE" id="PS00018">
    <property type="entry name" value="EF_HAND_1"/>
    <property type="match status" value="1"/>
</dbReference>
<dbReference type="Gene3D" id="2.30.30.60">
    <property type="match status" value="1"/>
</dbReference>
<keyword evidence="6" id="KW-0256">Endoplasmic reticulum</keyword>
<evidence type="ECO:0000259" key="9">
    <source>
        <dbReference type="PROSITE" id="PS50222"/>
    </source>
</evidence>
<feature type="domain" description="EF-hand" evidence="9">
    <location>
        <begin position="411"/>
        <end position="446"/>
    </location>
</feature>
<feature type="region of interest" description="Disordered" evidence="7">
    <location>
        <begin position="34"/>
        <end position="86"/>
    </location>
</feature>
<dbReference type="PANTHER" id="PTHR31323">
    <property type="entry name" value="MECHANOSENSITIVE ION CHANNEL PROTEIN MSY2"/>
    <property type="match status" value="1"/>
</dbReference>
<evidence type="ECO:0000256" key="8">
    <source>
        <dbReference type="SAM" id="Phobius"/>
    </source>
</evidence>
<feature type="transmembrane region" description="Helical" evidence="8">
    <location>
        <begin position="112"/>
        <end position="133"/>
    </location>
</feature>
<keyword evidence="5 6" id="KW-0472">Membrane</keyword>
<feature type="compositionally biased region" description="Polar residues" evidence="7">
    <location>
        <begin position="34"/>
        <end position="59"/>
    </location>
</feature>
<dbReference type="PIRSF" id="PIRSF017209">
    <property type="entry name" value="Memb_At2g17000_prd"/>
    <property type="match status" value="1"/>
</dbReference>
<evidence type="ECO:0000256" key="5">
    <source>
        <dbReference type="ARBA" id="ARBA00023136"/>
    </source>
</evidence>
<dbReference type="PANTHER" id="PTHR31323:SF14">
    <property type="entry name" value="MECHANOSENSITIVE ION CHANNEL PROTEIN MSY2"/>
    <property type="match status" value="1"/>
</dbReference>
<keyword evidence="3 8" id="KW-0812">Transmembrane</keyword>
<evidence type="ECO:0000256" key="3">
    <source>
        <dbReference type="ARBA" id="ARBA00022692"/>
    </source>
</evidence>
<reference evidence="11" key="2">
    <citation type="submission" date="2015-01" db="EMBL/GenBank/DDBJ databases">
        <title>Evolutionary Origins and Diversification of the Mycorrhizal Mutualists.</title>
        <authorList>
            <consortium name="DOE Joint Genome Institute"/>
            <consortium name="Mycorrhizal Genomics Consortium"/>
            <person name="Kohler A."/>
            <person name="Kuo A."/>
            <person name="Nagy L.G."/>
            <person name="Floudas D."/>
            <person name="Copeland A."/>
            <person name="Barry K.W."/>
            <person name="Cichocki N."/>
            <person name="Veneault-Fourrey C."/>
            <person name="LaButti K."/>
            <person name="Lindquist E.A."/>
            <person name="Lipzen A."/>
            <person name="Lundell T."/>
            <person name="Morin E."/>
            <person name="Murat C."/>
            <person name="Riley R."/>
            <person name="Ohm R."/>
            <person name="Sun H."/>
            <person name="Tunlid A."/>
            <person name="Henrissat B."/>
            <person name="Grigoriev I.V."/>
            <person name="Hibbett D.S."/>
            <person name="Martin F."/>
        </authorList>
    </citation>
    <scope>NUCLEOTIDE SEQUENCE [LARGE SCALE GENOMIC DNA]</scope>
    <source>
        <strain evidence="11">Zn</strain>
    </source>
</reference>
<dbReference type="InParanoid" id="A0A0C3D3B2"/>
<accession>A0A0C3D3B2</accession>